<evidence type="ECO:0000313" key="3">
    <source>
        <dbReference type="Proteomes" id="UP000250321"/>
    </source>
</evidence>
<keyword evidence="3" id="KW-1185">Reference proteome</keyword>
<dbReference type="EMBL" id="PJQY01000023">
    <property type="protein sequence ID" value="PQQ20925.1"/>
    <property type="molecule type" value="Genomic_DNA"/>
</dbReference>
<protein>
    <submittedName>
        <fullName evidence="2">Uncharacterized protein</fullName>
    </submittedName>
</protein>
<accession>A0A314ZLW1</accession>
<proteinExistence type="predicted"/>
<gene>
    <name evidence="2" type="ORF">Pyn_36508</name>
</gene>
<dbReference type="AlphaFoldDB" id="A0A314ZLW1"/>
<reference evidence="2 3" key="1">
    <citation type="submission" date="2018-02" db="EMBL/GenBank/DDBJ databases">
        <title>Draft genome of wild Prunus yedoensis var. nudiflora.</title>
        <authorList>
            <person name="Baek S."/>
            <person name="Kim J.-H."/>
            <person name="Choi K."/>
            <person name="Kim G.-B."/>
            <person name="Cho A."/>
            <person name="Jang H."/>
            <person name="Shin C.-H."/>
            <person name="Yu H.-J."/>
            <person name="Mun J.-H."/>
        </authorList>
    </citation>
    <scope>NUCLEOTIDE SEQUENCE [LARGE SCALE GENOMIC DNA]</scope>
    <source>
        <strain evidence="3">cv. Jeju island</strain>
        <tissue evidence="2">Leaf</tissue>
    </source>
</reference>
<feature type="region of interest" description="Disordered" evidence="1">
    <location>
        <begin position="13"/>
        <end position="41"/>
    </location>
</feature>
<organism evidence="2 3">
    <name type="scientific">Prunus yedoensis var. nudiflora</name>
    <dbReference type="NCBI Taxonomy" id="2094558"/>
    <lineage>
        <taxon>Eukaryota</taxon>
        <taxon>Viridiplantae</taxon>
        <taxon>Streptophyta</taxon>
        <taxon>Embryophyta</taxon>
        <taxon>Tracheophyta</taxon>
        <taxon>Spermatophyta</taxon>
        <taxon>Magnoliopsida</taxon>
        <taxon>eudicotyledons</taxon>
        <taxon>Gunneridae</taxon>
        <taxon>Pentapetalae</taxon>
        <taxon>rosids</taxon>
        <taxon>fabids</taxon>
        <taxon>Rosales</taxon>
        <taxon>Rosaceae</taxon>
        <taxon>Amygdaloideae</taxon>
        <taxon>Amygdaleae</taxon>
        <taxon>Prunus</taxon>
    </lineage>
</organism>
<comment type="caution">
    <text evidence="2">The sequence shown here is derived from an EMBL/GenBank/DDBJ whole genome shotgun (WGS) entry which is preliminary data.</text>
</comment>
<evidence type="ECO:0000256" key="1">
    <source>
        <dbReference type="SAM" id="MobiDB-lite"/>
    </source>
</evidence>
<evidence type="ECO:0000313" key="2">
    <source>
        <dbReference type="EMBL" id="PQQ20925.1"/>
    </source>
</evidence>
<name>A0A314ZLW1_PRUYE</name>
<dbReference type="Proteomes" id="UP000250321">
    <property type="component" value="Unassembled WGS sequence"/>
</dbReference>
<sequence length="79" mass="8973">MNEQDKSLVELVEDQVRNTESGNMERPQKRKEVTNTDVGNIERAPIRKDVLNTDFGNTVRAPIGRTSQVVILEAGRDHR</sequence>